<evidence type="ECO:0000313" key="3">
    <source>
        <dbReference type="Proteomes" id="UP000823597"/>
    </source>
</evidence>
<reference evidence="2" key="1">
    <citation type="submission" date="2020-10" db="EMBL/GenBank/DDBJ databases">
        <authorList>
            <person name="Gilroy R."/>
        </authorList>
    </citation>
    <scope>NUCLEOTIDE SEQUENCE</scope>
    <source>
        <strain evidence="2">10037</strain>
    </source>
</reference>
<dbReference type="SUPFAM" id="SSF50156">
    <property type="entry name" value="PDZ domain-like"/>
    <property type="match status" value="1"/>
</dbReference>
<accession>A0A9D9I5L2</accession>
<dbReference type="AlphaFoldDB" id="A0A9D9I5L2"/>
<proteinExistence type="predicted"/>
<protein>
    <submittedName>
        <fullName evidence="2">PDZ domain-containing protein</fullName>
    </submittedName>
</protein>
<dbReference type="PROSITE" id="PS50106">
    <property type="entry name" value="PDZ"/>
    <property type="match status" value="1"/>
</dbReference>
<gene>
    <name evidence="2" type="ORF">IAB93_06350</name>
</gene>
<sequence length="416" mass="46524">MSVAIALSCSGRSATVNGEPVDGVQGNTILRDGRIGVRVSLDTVDTWLCFDTGFRGSLIVDREIIDSLYEPGDFMGTEKVFDRPILLDDKPLGYTKLSTMVPGNLKDEEEFQGSNTVGCYFDGCFSPDYGHDRRIWEINMDKRTISIHEKDTVPPNSAIFPLTLERNVLFVTTPMKVVKDGKTLELNRRMSLDYGNENAILLYNPDMGPDFRSFYFGSPHSENKSIETYGGDGVPMYMLLCDRIEMPQGLAPVEAADGDITFMYWPSPLMTRDSAFGDRSTVAFGLLRHYNSMIDLKNMRLILWNCTYTADTHISNIPVYMTNMGFWIDAAVADYVRPVKNVVMVVVSGMNAEKAGLQIGDKVLRINGEDVADMDRERIYGIFRLTPAGKSVVLDISRDGRPIQIKYVTDENPATL</sequence>
<name>A0A9D9I5L2_9BACT</name>
<dbReference type="Proteomes" id="UP000823597">
    <property type="component" value="Unassembled WGS sequence"/>
</dbReference>
<evidence type="ECO:0000259" key="1">
    <source>
        <dbReference type="PROSITE" id="PS50106"/>
    </source>
</evidence>
<dbReference type="InterPro" id="IPR041489">
    <property type="entry name" value="PDZ_6"/>
</dbReference>
<dbReference type="Pfam" id="PF17820">
    <property type="entry name" value="PDZ_6"/>
    <property type="match status" value="1"/>
</dbReference>
<dbReference type="EMBL" id="JADIME010000067">
    <property type="protein sequence ID" value="MBO8465598.1"/>
    <property type="molecule type" value="Genomic_DNA"/>
</dbReference>
<dbReference type="InterPro" id="IPR036034">
    <property type="entry name" value="PDZ_sf"/>
</dbReference>
<dbReference type="InterPro" id="IPR001478">
    <property type="entry name" value="PDZ"/>
</dbReference>
<comment type="caution">
    <text evidence="2">The sequence shown here is derived from an EMBL/GenBank/DDBJ whole genome shotgun (WGS) entry which is preliminary data.</text>
</comment>
<reference evidence="2" key="2">
    <citation type="journal article" date="2021" name="PeerJ">
        <title>Extensive microbial diversity within the chicken gut microbiome revealed by metagenomics and culture.</title>
        <authorList>
            <person name="Gilroy R."/>
            <person name="Ravi A."/>
            <person name="Getino M."/>
            <person name="Pursley I."/>
            <person name="Horton D.L."/>
            <person name="Alikhan N.F."/>
            <person name="Baker D."/>
            <person name="Gharbi K."/>
            <person name="Hall N."/>
            <person name="Watson M."/>
            <person name="Adriaenssens E.M."/>
            <person name="Foster-Nyarko E."/>
            <person name="Jarju S."/>
            <person name="Secka A."/>
            <person name="Antonio M."/>
            <person name="Oren A."/>
            <person name="Chaudhuri R.R."/>
            <person name="La Ragione R."/>
            <person name="Hildebrand F."/>
            <person name="Pallen M.J."/>
        </authorList>
    </citation>
    <scope>NUCLEOTIDE SEQUENCE</scope>
    <source>
        <strain evidence="2">10037</strain>
    </source>
</reference>
<organism evidence="2 3">
    <name type="scientific">Candidatus Merdivivens pullistercoris</name>
    <dbReference type="NCBI Taxonomy" id="2840873"/>
    <lineage>
        <taxon>Bacteria</taxon>
        <taxon>Pseudomonadati</taxon>
        <taxon>Bacteroidota</taxon>
        <taxon>Bacteroidia</taxon>
        <taxon>Bacteroidales</taxon>
        <taxon>Muribaculaceae</taxon>
        <taxon>Muribaculaceae incertae sedis</taxon>
        <taxon>Candidatus Merdivivens</taxon>
    </lineage>
</organism>
<dbReference type="SMART" id="SM00228">
    <property type="entry name" value="PDZ"/>
    <property type="match status" value="1"/>
</dbReference>
<dbReference type="Gene3D" id="2.30.42.10">
    <property type="match status" value="1"/>
</dbReference>
<feature type="domain" description="PDZ" evidence="1">
    <location>
        <begin position="324"/>
        <end position="398"/>
    </location>
</feature>
<evidence type="ECO:0000313" key="2">
    <source>
        <dbReference type="EMBL" id="MBO8465598.1"/>
    </source>
</evidence>